<protein>
    <submittedName>
        <fullName evidence="2">Uncharacterized protein</fullName>
    </submittedName>
</protein>
<evidence type="ECO:0000256" key="1">
    <source>
        <dbReference type="SAM" id="MobiDB-lite"/>
    </source>
</evidence>
<proteinExistence type="predicted"/>
<sequence length="407" mass="46284">METHAKLPIEIIILIIEHLTPDAAGPQPILPAVSIITKSLLAWTTVSKATYPIASRLIWQNCLYIDTRERIDAFREFASRRSVITGRTPCEAYGPTRMFLSPFSSVLGYKGSTYSPESFPGPPYLSPGGSLGQVSEDDDPDAPYEPVFPEYVPDDVVQSRLHDLQTVQNVREVLLTLAPVLKTLVVDMPLRSLYPEDDHQGVRKLLREGFEALAVIEEIVSVEDELYLATNRDYTEAQVWTRWPKLKRMALYNILAEEETWRNMLLCPQLEVGVFTRADSIDAFSEHRDVKREWTKAWTASTSIRSSTEGLYQGPEITMAFCNQRSELPDFDKLVPQWHTMDPENRICILTVPTDSAYDQQTNGEDGIDDPIGVSQEWIRDRALAGTLWEDVKRENVFMSSKREQEI</sequence>
<dbReference type="EMBL" id="JAAGWQ010000302">
    <property type="protein sequence ID" value="KAF5657056.1"/>
    <property type="molecule type" value="Genomic_DNA"/>
</dbReference>
<feature type="region of interest" description="Disordered" evidence="1">
    <location>
        <begin position="118"/>
        <end position="140"/>
    </location>
</feature>
<comment type="caution">
    <text evidence="2">The sequence shown here is derived from an EMBL/GenBank/DDBJ whole genome shotgun (WGS) entry which is preliminary data.</text>
</comment>
<gene>
    <name evidence="2" type="ORF">FHETE_10639</name>
</gene>
<accession>A0A8H5SQC0</accession>
<organism evidence="2 3">
    <name type="scientific">Fusarium heterosporum</name>
    <dbReference type="NCBI Taxonomy" id="42747"/>
    <lineage>
        <taxon>Eukaryota</taxon>
        <taxon>Fungi</taxon>
        <taxon>Dikarya</taxon>
        <taxon>Ascomycota</taxon>
        <taxon>Pezizomycotina</taxon>
        <taxon>Sordariomycetes</taxon>
        <taxon>Hypocreomycetidae</taxon>
        <taxon>Hypocreales</taxon>
        <taxon>Nectriaceae</taxon>
        <taxon>Fusarium</taxon>
        <taxon>Fusarium heterosporum species complex</taxon>
    </lineage>
</organism>
<evidence type="ECO:0000313" key="3">
    <source>
        <dbReference type="Proteomes" id="UP000567885"/>
    </source>
</evidence>
<name>A0A8H5SQC0_FUSHE</name>
<dbReference type="OrthoDB" id="6365676at2759"/>
<keyword evidence="3" id="KW-1185">Reference proteome</keyword>
<evidence type="ECO:0000313" key="2">
    <source>
        <dbReference type="EMBL" id="KAF5657056.1"/>
    </source>
</evidence>
<dbReference type="Proteomes" id="UP000567885">
    <property type="component" value="Unassembled WGS sequence"/>
</dbReference>
<dbReference type="AlphaFoldDB" id="A0A8H5SQC0"/>
<reference evidence="2 3" key="1">
    <citation type="submission" date="2020-05" db="EMBL/GenBank/DDBJ databases">
        <title>Identification and distribution of gene clusters putatively required for synthesis of sphingolipid metabolism inhibitors in phylogenetically diverse species of the filamentous fungus Fusarium.</title>
        <authorList>
            <person name="Kim H.-S."/>
            <person name="Busman M."/>
            <person name="Brown D.W."/>
            <person name="Divon H."/>
            <person name="Uhlig S."/>
            <person name="Proctor R.H."/>
        </authorList>
    </citation>
    <scope>NUCLEOTIDE SEQUENCE [LARGE SCALE GENOMIC DNA]</scope>
    <source>
        <strain evidence="2 3">NRRL 20693</strain>
    </source>
</reference>